<keyword evidence="1" id="KW-0732">Signal</keyword>
<evidence type="ECO:0000256" key="1">
    <source>
        <dbReference type="ARBA" id="ARBA00022729"/>
    </source>
</evidence>
<protein>
    <recommendedName>
        <fullName evidence="4">Probable endolytic peptidoglycan transglycosylase RlpA</fullName>
        <ecNumber evidence="4">4.2.2.-</ecNumber>
    </recommendedName>
</protein>
<reference evidence="7 8" key="1">
    <citation type="submission" date="2021-03" db="EMBL/GenBank/DDBJ databases">
        <title>Aliifodinibius sp. nov., a new bacterium isolated from saline soil.</title>
        <authorList>
            <person name="Galisteo C."/>
            <person name="De La Haba R."/>
            <person name="Sanchez-Porro C."/>
            <person name="Ventosa A."/>
        </authorList>
    </citation>
    <scope>NUCLEOTIDE SEQUENCE [LARGE SCALE GENOMIC DNA]</scope>
    <source>
        <strain evidence="7 8">1BSP15-2V2</strain>
    </source>
</reference>
<dbReference type="NCBIfam" id="TIGR00413">
    <property type="entry name" value="rlpA"/>
    <property type="match status" value="1"/>
</dbReference>
<dbReference type="Pfam" id="PF05036">
    <property type="entry name" value="SPOR"/>
    <property type="match status" value="1"/>
</dbReference>
<dbReference type="PANTHER" id="PTHR34183">
    <property type="entry name" value="ENDOLYTIC PEPTIDOGLYCAN TRANSGLYCOSYLASE RLPA"/>
    <property type="match status" value="1"/>
</dbReference>
<keyword evidence="8" id="KW-1185">Reference proteome</keyword>
<dbReference type="EC" id="4.2.2.-" evidence="4"/>
<evidence type="ECO:0000256" key="4">
    <source>
        <dbReference type="HAMAP-Rule" id="MF_02071"/>
    </source>
</evidence>
<evidence type="ECO:0000313" key="7">
    <source>
        <dbReference type="EMBL" id="MCW9708179.1"/>
    </source>
</evidence>
<feature type="domain" description="SPOR" evidence="6">
    <location>
        <begin position="143"/>
        <end position="220"/>
    </location>
</feature>
<evidence type="ECO:0000256" key="2">
    <source>
        <dbReference type="ARBA" id="ARBA00023239"/>
    </source>
</evidence>
<dbReference type="Proteomes" id="UP001207918">
    <property type="component" value="Unassembled WGS sequence"/>
</dbReference>
<dbReference type="SUPFAM" id="SSF50685">
    <property type="entry name" value="Barwin-like endoglucanases"/>
    <property type="match status" value="1"/>
</dbReference>
<dbReference type="InterPro" id="IPR012997">
    <property type="entry name" value="RplA"/>
</dbReference>
<gene>
    <name evidence="4" type="primary">rlpA</name>
    <name evidence="7" type="ORF">J6I44_15040</name>
</gene>
<dbReference type="Pfam" id="PF03330">
    <property type="entry name" value="DPBB_1"/>
    <property type="match status" value="1"/>
</dbReference>
<dbReference type="RefSeq" id="WP_265766965.1">
    <property type="nucleotide sequence ID" value="NZ_JAGGJA010000010.1"/>
</dbReference>
<dbReference type="InterPro" id="IPR007730">
    <property type="entry name" value="SPOR-like_dom"/>
</dbReference>
<accession>A0ABT3PQP1</accession>
<keyword evidence="2 4" id="KW-0456">Lyase</keyword>
<comment type="caution">
    <text evidence="7">The sequence shown here is derived from an EMBL/GenBank/DDBJ whole genome shotgun (WGS) entry which is preliminary data.</text>
</comment>
<dbReference type="HAMAP" id="MF_02071">
    <property type="entry name" value="RlpA"/>
    <property type="match status" value="1"/>
</dbReference>
<comment type="similarity">
    <text evidence="4 5">Belongs to the RlpA family.</text>
</comment>
<dbReference type="InterPro" id="IPR036680">
    <property type="entry name" value="SPOR-like_sf"/>
</dbReference>
<name>A0ABT3PQP1_9BACT</name>
<dbReference type="EMBL" id="JAGGJA010000010">
    <property type="protein sequence ID" value="MCW9708179.1"/>
    <property type="molecule type" value="Genomic_DNA"/>
</dbReference>
<proteinExistence type="inferred from homology"/>
<evidence type="ECO:0000259" key="6">
    <source>
        <dbReference type="PROSITE" id="PS51724"/>
    </source>
</evidence>
<evidence type="ECO:0000313" key="8">
    <source>
        <dbReference type="Proteomes" id="UP001207918"/>
    </source>
</evidence>
<dbReference type="CDD" id="cd22268">
    <property type="entry name" value="DPBB_RlpA-like"/>
    <property type="match status" value="1"/>
</dbReference>
<dbReference type="Gene3D" id="2.40.40.10">
    <property type="entry name" value="RlpA-like domain"/>
    <property type="match status" value="1"/>
</dbReference>
<dbReference type="InterPro" id="IPR009009">
    <property type="entry name" value="RlpA-like_DPBB"/>
</dbReference>
<sequence>MPFKAPQGGMLPPLRPQSLFEPKEFILTYSRIAEVKTPLSEGKASWYGPNFHGRITASGEHFNMRDLTAAHPTLPFNTLVWVENKQNGRAVLVRINDRGPYAGDRIIDLSKSAAQRLGMVGHGVSNVQLFIVKKDSEQQHTASDSWPFYTVQLGLFKKGMAAFKYAEKLEGSRVEILNEHNQKYYGVFFGRYTDRKKALKKKEELARKEFTGLVRQLEAG</sequence>
<keyword evidence="3 4" id="KW-0961">Cell wall biogenesis/degradation</keyword>
<dbReference type="PROSITE" id="PS51724">
    <property type="entry name" value="SPOR"/>
    <property type="match status" value="1"/>
</dbReference>
<dbReference type="InterPro" id="IPR034718">
    <property type="entry name" value="RlpA"/>
</dbReference>
<organism evidence="7 8">
    <name type="scientific">Fodinibius salsisoli</name>
    <dbReference type="NCBI Taxonomy" id="2820877"/>
    <lineage>
        <taxon>Bacteria</taxon>
        <taxon>Pseudomonadati</taxon>
        <taxon>Balneolota</taxon>
        <taxon>Balneolia</taxon>
        <taxon>Balneolales</taxon>
        <taxon>Balneolaceae</taxon>
        <taxon>Fodinibius</taxon>
    </lineage>
</organism>
<dbReference type="Gene3D" id="3.30.70.1070">
    <property type="entry name" value="Sporulation related repeat"/>
    <property type="match status" value="1"/>
</dbReference>
<dbReference type="SUPFAM" id="SSF110997">
    <property type="entry name" value="Sporulation related repeat"/>
    <property type="match status" value="1"/>
</dbReference>
<evidence type="ECO:0000256" key="3">
    <source>
        <dbReference type="ARBA" id="ARBA00023316"/>
    </source>
</evidence>
<dbReference type="PANTHER" id="PTHR34183:SF8">
    <property type="entry name" value="ENDOLYTIC PEPTIDOGLYCAN TRANSGLYCOSYLASE RLPA-RELATED"/>
    <property type="match status" value="1"/>
</dbReference>
<evidence type="ECO:0000256" key="5">
    <source>
        <dbReference type="RuleBase" id="RU003495"/>
    </source>
</evidence>
<comment type="function">
    <text evidence="4">Lytic transglycosylase with a strong preference for naked glycan strands that lack stem peptides.</text>
</comment>
<dbReference type="InterPro" id="IPR036908">
    <property type="entry name" value="RlpA-like_sf"/>
</dbReference>